<evidence type="ECO:0000313" key="1">
    <source>
        <dbReference type="EMBL" id="MET4583906.1"/>
    </source>
</evidence>
<name>A0ABV2QS72_9MICO</name>
<organism evidence="1 2">
    <name type="scientific">Conyzicola nivalis</name>
    <dbReference type="NCBI Taxonomy" id="1477021"/>
    <lineage>
        <taxon>Bacteria</taxon>
        <taxon>Bacillati</taxon>
        <taxon>Actinomycetota</taxon>
        <taxon>Actinomycetes</taxon>
        <taxon>Micrococcales</taxon>
        <taxon>Microbacteriaceae</taxon>
        <taxon>Conyzicola</taxon>
    </lineage>
</organism>
<comment type="caution">
    <text evidence="1">The sequence shown here is derived from an EMBL/GenBank/DDBJ whole genome shotgun (WGS) entry which is preliminary data.</text>
</comment>
<dbReference type="GO" id="GO:0016301">
    <property type="term" value="F:kinase activity"/>
    <property type="evidence" value="ECO:0007669"/>
    <property type="project" value="UniProtKB-KW"/>
</dbReference>
<gene>
    <name evidence="1" type="ORF">ABIE21_003437</name>
</gene>
<dbReference type="RefSeq" id="WP_354026071.1">
    <property type="nucleotide sequence ID" value="NZ_JBEPSJ010000005.1"/>
</dbReference>
<dbReference type="PANTHER" id="PTHR10285">
    <property type="entry name" value="URIDINE KINASE"/>
    <property type="match status" value="1"/>
</dbReference>
<accession>A0ABV2QS72</accession>
<evidence type="ECO:0000313" key="2">
    <source>
        <dbReference type="Proteomes" id="UP001549257"/>
    </source>
</evidence>
<dbReference type="Gene3D" id="3.40.50.300">
    <property type="entry name" value="P-loop containing nucleotide triphosphate hydrolases"/>
    <property type="match status" value="2"/>
</dbReference>
<keyword evidence="1" id="KW-0808">Transferase</keyword>
<proteinExistence type="predicted"/>
<keyword evidence="1" id="KW-0418">Kinase</keyword>
<protein>
    <submittedName>
        <fullName evidence="1">Pantothenate kinase</fullName>
    </submittedName>
</protein>
<dbReference type="InterPro" id="IPR027417">
    <property type="entry name" value="P-loop_NTPase"/>
</dbReference>
<keyword evidence="2" id="KW-1185">Reference proteome</keyword>
<dbReference type="SUPFAM" id="SSF52540">
    <property type="entry name" value="P-loop containing nucleoside triphosphate hydrolases"/>
    <property type="match status" value="1"/>
</dbReference>
<sequence length="227" mass="23333">MSTLRSVEETAALIAALPNPGRIVVGIVGAPGAGKSTIAERLVALLPGAALLPMDGFHLPQSRLVELGRRDRMGAPDTFDVDAFAAVLAALRPSGATAAADAAAAAAAAAALNGNSGVTVVAPGFDREIEEPVPAAVVITPEFPIVVVEGNYLLLGDGGWERVAPLLDATFFVSVDRDIRLARLIARHERFGKSPADARAWALGPDERNAVLVEASSHAATHTIALG</sequence>
<reference evidence="1 2" key="1">
    <citation type="submission" date="2024-06" db="EMBL/GenBank/DDBJ databases">
        <title>Sorghum-associated microbial communities from plants grown in Nebraska, USA.</title>
        <authorList>
            <person name="Schachtman D."/>
        </authorList>
    </citation>
    <scope>NUCLEOTIDE SEQUENCE [LARGE SCALE GENOMIC DNA]</scope>
    <source>
        <strain evidence="1 2">2857</strain>
    </source>
</reference>
<dbReference type="EMBL" id="JBEPSJ010000005">
    <property type="protein sequence ID" value="MET4583906.1"/>
    <property type="molecule type" value="Genomic_DNA"/>
</dbReference>
<dbReference type="Proteomes" id="UP001549257">
    <property type="component" value="Unassembled WGS sequence"/>
</dbReference>